<dbReference type="GO" id="GO:0003676">
    <property type="term" value="F:nucleic acid binding"/>
    <property type="evidence" value="ECO:0007669"/>
    <property type="project" value="InterPro"/>
</dbReference>
<dbReference type="PROSITE" id="PS50158">
    <property type="entry name" value="ZF_CCHC"/>
    <property type="match status" value="1"/>
</dbReference>
<dbReference type="GO" id="GO:0008270">
    <property type="term" value="F:zinc ion binding"/>
    <property type="evidence" value="ECO:0007669"/>
    <property type="project" value="UniProtKB-KW"/>
</dbReference>
<evidence type="ECO:0000256" key="1">
    <source>
        <dbReference type="PROSITE-ProRule" id="PRU00047"/>
    </source>
</evidence>
<reference evidence="4" key="1">
    <citation type="submission" date="2017-07" db="EMBL/GenBank/DDBJ databases">
        <title>Taro Niue Genome Assembly and Annotation.</title>
        <authorList>
            <person name="Atibalentja N."/>
            <person name="Keating K."/>
            <person name="Fields C.J."/>
        </authorList>
    </citation>
    <scope>NUCLEOTIDE SEQUENCE</scope>
    <source>
        <strain evidence="4">Niue_2</strain>
        <tissue evidence="4">Leaf</tissue>
    </source>
</reference>
<dbReference type="AlphaFoldDB" id="A0A843XB15"/>
<keyword evidence="1" id="KW-0863">Zinc-finger</keyword>
<evidence type="ECO:0000313" key="5">
    <source>
        <dbReference type="Proteomes" id="UP000652761"/>
    </source>
</evidence>
<feature type="domain" description="CCHC-type" evidence="3">
    <location>
        <begin position="140"/>
        <end position="153"/>
    </location>
</feature>
<evidence type="ECO:0000256" key="2">
    <source>
        <dbReference type="SAM" id="MobiDB-lite"/>
    </source>
</evidence>
<keyword evidence="5" id="KW-1185">Reference proteome</keyword>
<keyword evidence="1" id="KW-0479">Metal-binding</keyword>
<dbReference type="EMBL" id="NMUH01007037">
    <property type="protein sequence ID" value="MQM16502.1"/>
    <property type="molecule type" value="Genomic_DNA"/>
</dbReference>
<dbReference type="InterPro" id="IPR036875">
    <property type="entry name" value="Znf_CCHC_sf"/>
</dbReference>
<dbReference type="InterPro" id="IPR001878">
    <property type="entry name" value="Znf_CCHC"/>
</dbReference>
<gene>
    <name evidence="4" type="ORF">Taro_049460</name>
</gene>
<feature type="compositionally biased region" description="Acidic residues" evidence="2">
    <location>
        <begin position="80"/>
        <end position="94"/>
    </location>
</feature>
<protein>
    <recommendedName>
        <fullName evidence="3">CCHC-type domain-containing protein</fullName>
    </recommendedName>
</protein>
<dbReference type="Proteomes" id="UP000652761">
    <property type="component" value="Unassembled WGS sequence"/>
</dbReference>
<proteinExistence type="predicted"/>
<evidence type="ECO:0000313" key="4">
    <source>
        <dbReference type="EMBL" id="MQM16502.1"/>
    </source>
</evidence>
<accession>A0A843XB15</accession>
<evidence type="ECO:0000259" key="3">
    <source>
        <dbReference type="PROSITE" id="PS50158"/>
    </source>
</evidence>
<dbReference type="SUPFAM" id="SSF57756">
    <property type="entry name" value="Retrovirus zinc finger-like domains"/>
    <property type="match status" value="1"/>
</dbReference>
<comment type="caution">
    <text evidence="4">The sequence shown here is derived from an EMBL/GenBank/DDBJ whole genome shotgun (WGS) entry which is preliminary data.</text>
</comment>
<name>A0A843XB15_COLES</name>
<organism evidence="4 5">
    <name type="scientific">Colocasia esculenta</name>
    <name type="common">Wild taro</name>
    <name type="synonym">Arum esculentum</name>
    <dbReference type="NCBI Taxonomy" id="4460"/>
    <lineage>
        <taxon>Eukaryota</taxon>
        <taxon>Viridiplantae</taxon>
        <taxon>Streptophyta</taxon>
        <taxon>Embryophyta</taxon>
        <taxon>Tracheophyta</taxon>
        <taxon>Spermatophyta</taxon>
        <taxon>Magnoliopsida</taxon>
        <taxon>Liliopsida</taxon>
        <taxon>Araceae</taxon>
        <taxon>Aroideae</taxon>
        <taxon>Colocasieae</taxon>
        <taxon>Colocasia</taxon>
    </lineage>
</organism>
<keyword evidence="1" id="KW-0862">Zinc</keyword>
<feature type="region of interest" description="Disordered" evidence="2">
    <location>
        <begin position="75"/>
        <end position="94"/>
    </location>
</feature>
<sequence length="420" mass="47263">MSKNPPYQSPKQNPREKLLPTALLQSSVLFVEDPSHERSWCQFVHNSSFSIYWASSTRSLEFFWTITKKSSSSGFKEAQQESDESESSSDSENDEMAMLTRQFKKFLRFKKKGSGNSKTFPKKDFTNKFESNKKSNMIVCYECKKPGHMRGECLELKKKLKKDKFTFKKAKAMMATWSDEDEDDNAQESSGDEEIQCLMARSEDSNESSSAEANKQSHKGHKEFILVRPFPHGSPTSSPQATLGISLTKGTVPLKDNTTPSTPTGLLLFPGQEGSPLLLQIDSHLVIFESSSAKANKQSHKGHKEFILVRPFPLGSPTSSRQATLGISLTMGTAPLKDNTTPSTPAGLLLFPEQEGSPLLLQVKKPTSWYKPQCGSVRHKPLGRFYTVIQFYSWTKIVLRKEITWLRVGTNENQLKETLR</sequence>